<evidence type="ECO:0000313" key="2">
    <source>
        <dbReference type="EMBL" id="GEN98630.1"/>
    </source>
</evidence>
<accession>A0A512AG13</accession>
<protein>
    <recommendedName>
        <fullName evidence="1">Glutamine amidotransferase domain-containing protein</fullName>
    </recommendedName>
</protein>
<dbReference type="Proteomes" id="UP000321464">
    <property type="component" value="Unassembled WGS sequence"/>
</dbReference>
<dbReference type="InterPro" id="IPR044992">
    <property type="entry name" value="ChyE-like"/>
</dbReference>
<organism evidence="2 3">
    <name type="scientific">Novosphingobium sediminis</name>
    <dbReference type="NCBI Taxonomy" id="707214"/>
    <lineage>
        <taxon>Bacteria</taxon>
        <taxon>Pseudomonadati</taxon>
        <taxon>Pseudomonadota</taxon>
        <taxon>Alphaproteobacteria</taxon>
        <taxon>Sphingomonadales</taxon>
        <taxon>Sphingomonadaceae</taxon>
        <taxon>Novosphingobium</taxon>
    </lineage>
</organism>
<proteinExistence type="predicted"/>
<dbReference type="PROSITE" id="PS51273">
    <property type="entry name" value="GATASE_TYPE_1"/>
    <property type="match status" value="1"/>
</dbReference>
<dbReference type="PANTHER" id="PTHR42695">
    <property type="entry name" value="GLUTAMINE AMIDOTRANSFERASE YLR126C-RELATED"/>
    <property type="match status" value="1"/>
</dbReference>
<evidence type="ECO:0000259" key="1">
    <source>
        <dbReference type="Pfam" id="PF00117"/>
    </source>
</evidence>
<dbReference type="AlphaFoldDB" id="A0A512AG13"/>
<reference evidence="2 3" key="1">
    <citation type="submission" date="2019-07" db="EMBL/GenBank/DDBJ databases">
        <title>Whole genome shotgun sequence of Novosphingobium sediminis NBRC 106119.</title>
        <authorList>
            <person name="Hosoyama A."/>
            <person name="Uohara A."/>
            <person name="Ohji S."/>
            <person name="Ichikawa N."/>
        </authorList>
    </citation>
    <scope>NUCLEOTIDE SEQUENCE [LARGE SCALE GENOMIC DNA]</scope>
    <source>
        <strain evidence="2 3">NBRC 106119</strain>
    </source>
</reference>
<dbReference type="GO" id="GO:0005829">
    <property type="term" value="C:cytosol"/>
    <property type="evidence" value="ECO:0007669"/>
    <property type="project" value="TreeGrafter"/>
</dbReference>
<dbReference type="OrthoDB" id="9813383at2"/>
<dbReference type="InterPro" id="IPR017926">
    <property type="entry name" value="GATASE"/>
</dbReference>
<evidence type="ECO:0000313" key="3">
    <source>
        <dbReference type="Proteomes" id="UP000321464"/>
    </source>
</evidence>
<dbReference type="SUPFAM" id="SSF52317">
    <property type="entry name" value="Class I glutamine amidotransferase-like"/>
    <property type="match status" value="1"/>
</dbReference>
<dbReference type="RefSeq" id="WP_147157999.1">
    <property type="nucleotide sequence ID" value="NZ_BJYR01000002.1"/>
</dbReference>
<keyword evidence="3" id="KW-1185">Reference proteome</keyword>
<sequence length="279" mass="30249">MTRLLLLEGNTAPKRARAHELGVRTSSEIYIEAIAAHYPDISLDVLNGADEGEAIPGGRTWSDYAGFVVTGSALHAYDAEFAVTNQIELLKQAAEAGLPIFGSCWGLQIAAVAAGGEVAFNPKGREVGFARKILLNDAGRAHPMFKGKAAVFDAPCIHYDEVIRLPDSATLLASNAHSEIQAAVIPLANSEVWAVQYHPEFDLGQLVQLYTLYAEDMVTQGFFADMAELVAYREKLEALAADPANAGLAWQLGVDEDVLEDRTRRAEILAWIEAKVLDR</sequence>
<dbReference type="Pfam" id="PF00117">
    <property type="entry name" value="GATase"/>
    <property type="match status" value="1"/>
</dbReference>
<dbReference type="InterPro" id="IPR029062">
    <property type="entry name" value="Class_I_gatase-like"/>
</dbReference>
<dbReference type="CDD" id="cd01741">
    <property type="entry name" value="GATase1_1"/>
    <property type="match status" value="1"/>
</dbReference>
<comment type="caution">
    <text evidence="2">The sequence shown here is derived from an EMBL/GenBank/DDBJ whole genome shotgun (WGS) entry which is preliminary data.</text>
</comment>
<gene>
    <name evidence="2" type="ORF">NSE01_04630</name>
</gene>
<dbReference type="Gene3D" id="3.40.50.880">
    <property type="match status" value="1"/>
</dbReference>
<feature type="domain" description="Glutamine amidotransferase" evidence="1">
    <location>
        <begin position="64"/>
        <end position="205"/>
    </location>
</feature>
<name>A0A512AG13_9SPHN</name>
<dbReference type="PANTHER" id="PTHR42695:SF5">
    <property type="entry name" value="GLUTAMINE AMIDOTRANSFERASE YLR126C-RELATED"/>
    <property type="match status" value="1"/>
</dbReference>
<dbReference type="EMBL" id="BJYR01000002">
    <property type="protein sequence ID" value="GEN98630.1"/>
    <property type="molecule type" value="Genomic_DNA"/>
</dbReference>